<evidence type="ECO:0000256" key="1">
    <source>
        <dbReference type="ARBA" id="ARBA00022692"/>
    </source>
</evidence>
<keyword evidence="7" id="KW-1185">Reference proteome</keyword>
<evidence type="ECO:0000313" key="7">
    <source>
        <dbReference type="Proteomes" id="UP000887575"/>
    </source>
</evidence>
<dbReference type="GO" id="GO:0005524">
    <property type="term" value="F:ATP binding"/>
    <property type="evidence" value="ECO:0007669"/>
    <property type="project" value="UniProtKB-KW"/>
</dbReference>
<evidence type="ECO:0000313" key="8">
    <source>
        <dbReference type="WBParaSite" id="MBELARI_LOCUS8131"/>
    </source>
</evidence>
<organism evidence="7 8">
    <name type="scientific">Mesorhabditis belari</name>
    <dbReference type="NCBI Taxonomy" id="2138241"/>
    <lineage>
        <taxon>Eukaryota</taxon>
        <taxon>Metazoa</taxon>
        <taxon>Ecdysozoa</taxon>
        <taxon>Nematoda</taxon>
        <taxon>Chromadorea</taxon>
        <taxon>Rhabditida</taxon>
        <taxon>Rhabditina</taxon>
        <taxon>Rhabditomorpha</taxon>
        <taxon>Rhabditoidea</taxon>
        <taxon>Rhabditidae</taxon>
        <taxon>Mesorhabditinae</taxon>
        <taxon>Mesorhabditis</taxon>
    </lineage>
</organism>
<dbReference type="GO" id="GO:0042626">
    <property type="term" value="F:ATPase-coupled transmembrane transporter activity"/>
    <property type="evidence" value="ECO:0007669"/>
    <property type="project" value="TreeGrafter"/>
</dbReference>
<keyword evidence="5 6" id="KW-0472">Membrane</keyword>
<dbReference type="InterPro" id="IPR050173">
    <property type="entry name" value="ABC_transporter_C-like"/>
</dbReference>
<evidence type="ECO:0000256" key="3">
    <source>
        <dbReference type="ARBA" id="ARBA00022840"/>
    </source>
</evidence>
<dbReference type="PANTHER" id="PTHR24223">
    <property type="entry name" value="ATP-BINDING CASSETTE SUB-FAMILY C"/>
    <property type="match status" value="1"/>
</dbReference>
<dbReference type="GO" id="GO:0016020">
    <property type="term" value="C:membrane"/>
    <property type="evidence" value="ECO:0007669"/>
    <property type="project" value="InterPro"/>
</dbReference>
<reference evidence="8" key="1">
    <citation type="submission" date="2024-02" db="UniProtKB">
        <authorList>
            <consortium name="WormBaseParasite"/>
        </authorList>
    </citation>
    <scope>IDENTIFICATION</scope>
</reference>
<keyword evidence="2" id="KW-0547">Nucleotide-binding</keyword>
<dbReference type="InterPro" id="IPR036640">
    <property type="entry name" value="ABC1_TM_sf"/>
</dbReference>
<dbReference type="PANTHER" id="PTHR24223:SF342">
    <property type="entry name" value="MULTIDRUG RESISTANCE-ASSOCIATED PROTEIN 1"/>
    <property type="match status" value="1"/>
</dbReference>
<evidence type="ECO:0000256" key="4">
    <source>
        <dbReference type="ARBA" id="ARBA00022989"/>
    </source>
</evidence>
<name>A0AAF3JBD5_9BILA</name>
<evidence type="ECO:0000256" key="5">
    <source>
        <dbReference type="ARBA" id="ARBA00023136"/>
    </source>
</evidence>
<evidence type="ECO:0000256" key="2">
    <source>
        <dbReference type="ARBA" id="ARBA00022741"/>
    </source>
</evidence>
<keyword evidence="4 6" id="KW-1133">Transmembrane helix</keyword>
<proteinExistence type="predicted"/>
<keyword evidence="1 6" id="KW-0812">Transmembrane</keyword>
<keyword evidence="3" id="KW-0067">ATP-binding</keyword>
<evidence type="ECO:0000256" key="6">
    <source>
        <dbReference type="SAM" id="Phobius"/>
    </source>
</evidence>
<sequence>MSSNIRSRYTRAINQFKTLNEGISEQDDHVKKLLESYLPVNLKKSVDFLQEKVSDIQGYLQKFNESEDRWYALIATMNAEDRTAEYDVMKKYLEAEEGPEDAGEHAHTLITQFKKLIASVFFAFLQTPQGEIPMRAWAVKDVTVYERAPKRGQIGVSVLSGVAVMVLLMPVNFLMAIFMRKWHVQQMRYKDERTKVVNEILNEIKNNPSIAFVSLAWMQDNTMRANITFGKKFDEYFYNRVLDALFGRAISLVDIKSRSVLREPFIQFTMSTFWVTLCLLLMLILDENYSPPLLAQMECYEIKQEFSLPTSPF</sequence>
<accession>A0AAF3JBD5</accession>
<protein>
    <submittedName>
        <fullName evidence="8">Uncharacterized protein</fullName>
    </submittedName>
</protein>
<dbReference type="Gene3D" id="1.20.1560.10">
    <property type="entry name" value="ABC transporter type 1, transmembrane domain"/>
    <property type="match status" value="1"/>
</dbReference>
<dbReference type="AlphaFoldDB" id="A0AAF3JBD5"/>
<feature type="transmembrane region" description="Helical" evidence="6">
    <location>
        <begin position="265"/>
        <end position="285"/>
    </location>
</feature>
<dbReference type="WBParaSite" id="MBELARI_LOCUS8131">
    <property type="protein sequence ID" value="MBELARI_LOCUS8131"/>
    <property type="gene ID" value="MBELARI_LOCUS8131"/>
</dbReference>
<feature type="transmembrane region" description="Helical" evidence="6">
    <location>
        <begin position="154"/>
        <end position="178"/>
    </location>
</feature>
<dbReference type="Proteomes" id="UP000887575">
    <property type="component" value="Unassembled WGS sequence"/>
</dbReference>